<dbReference type="EMBL" id="SRID01000087">
    <property type="protein sequence ID" value="TGB11185.1"/>
    <property type="molecule type" value="Genomic_DNA"/>
</dbReference>
<dbReference type="SUPFAM" id="SSF48452">
    <property type="entry name" value="TPR-like"/>
    <property type="match status" value="1"/>
</dbReference>
<accession>A0A4Z0HAE6</accession>
<protein>
    <recommendedName>
        <fullName evidence="3">Tetratricopeptide repeat protein</fullName>
    </recommendedName>
</protein>
<organism evidence="1 2">
    <name type="scientific">Streptomyces palmae</name>
    <dbReference type="NCBI Taxonomy" id="1701085"/>
    <lineage>
        <taxon>Bacteria</taxon>
        <taxon>Bacillati</taxon>
        <taxon>Actinomycetota</taxon>
        <taxon>Actinomycetes</taxon>
        <taxon>Kitasatosporales</taxon>
        <taxon>Streptomycetaceae</taxon>
        <taxon>Streptomyces</taxon>
    </lineage>
</organism>
<dbReference type="RefSeq" id="WP_135339039.1">
    <property type="nucleotide sequence ID" value="NZ_JBHLTX010000053.1"/>
</dbReference>
<evidence type="ECO:0000313" key="2">
    <source>
        <dbReference type="Proteomes" id="UP000297948"/>
    </source>
</evidence>
<dbReference type="OrthoDB" id="4334520at2"/>
<proteinExistence type="predicted"/>
<keyword evidence="2" id="KW-1185">Reference proteome</keyword>
<gene>
    <name evidence="1" type="ORF">E4099_12230</name>
</gene>
<reference evidence="1 2" key="1">
    <citation type="submission" date="2019-03" db="EMBL/GenBank/DDBJ databases">
        <authorList>
            <person name="Gonzalez-Pimentel J.L."/>
        </authorList>
    </citation>
    <scope>NUCLEOTIDE SEQUENCE [LARGE SCALE GENOMIC DNA]</scope>
    <source>
        <strain evidence="1 2">JCM 31289</strain>
    </source>
</reference>
<dbReference type="InterPro" id="IPR011990">
    <property type="entry name" value="TPR-like_helical_dom_sf"/>
</dbReference>
<evidence type="ECO:0008006" key="3">
    <source>
        <dbReference type="Google" id="ProtNLM"/>
    </source>
</evidence>
<evidence type="ECO:0000313" key="1">
    <source>
        <dbReference type="EMBL" id="TGB11185.1"/>
    </source>
</evidence>
<sequence length="428" mass="46706">MNEPEKVDQDDVLRARTLLLGSGWLSPREEVEAYRVLAKVSPLAYLPKLAEALVSYGRSRELEDRPEQQLALQAEAAATARRIDAGHPRRAELLVRALDAYQHQLYAARRRAEGFAICEEMAEVGQWGFERGQVSSPMYGHGRLAAVLAEEGCHQEAADIYGKCVQAEGPGNPTQVSPWTPWSKVEWAAELDAAGHQDAALAAFAQIIEAGRAALDVDEYPLVMLVWQLVHHARMLDAAGRRAEAGRAHQEALALLAELAETGERKSWSYFHASWTTLFALSGRSAEPAASPSAPAPPFGSDLIQWSPDVKQAYYDGLPALEEEAAARAEAARTDPHGHLAEAVAVHRRLTIRSALCWQHRAYLVQEPLGPVFDQGVALARRLADLEGADRGREALGGALADRAMFLVATRQYGAAHKDFLEAVPLLG</sequence>
<dbReference type="Proteomes" id="UP000297948">
    <property type="component" value="Unassembled WGS sequence"/>
</dbReference>
<name>A0A4Z0HAE6_9ACTN</name>
<dbReference type="AlphaFoldDB" id="A0A4Z0HAE6"/>
<comment type="caution">
    <text evidence="1">The sequence shown here is derived from an EMBL/GenBank/DDBJ whole genome shotgun (WGS) entry which is preliminary data.</text>
</comment>